<evidence type="ECO:0000256" key="1">
    <source>
        <dbReference type="ARBA" id="ARBA00004613"/>
    </source>
</evidence>
<keyword evidence="2" id="KW-0964">Secreted</keyword>
<evidence type="ECO:0000256" key="3">
    <source>
        <dbReference type="ARBA" id="ARBA00022729"/>
    </source>
</evidence>
<evidence type="ECO:0000313" key="6">
    <source>
        <dbReference type="Proteomes" id="UP000596739"/>
    </source>
</evidence>
<dbReference type="Pfam" id="PF24517">
    <property type="entry name" value="CBM96"/>
    <property type="match status" value="1"/>
</dbReference>
<feature type="domain" description="Carbohydrate-binding module family 96" evidence="4">
    <location>
        <begin position="26"/>
        <end position="154"/>
    </location>
</feature>
<dbReference type="RefSeq" id="WP_200273524.1">
    <property type="nucleotide sequence ID" value="NZ_JAENHN010000063.1"/>
</dbReference>
<accession>A0ABS1EVT4</accession>
<comment type="subcellular location">
    <subcellularLocation>
        <location evidence="1">Secreted</location>
    </subcellularLocation>
</comment>
<evidence type="ECO:0000256" key="2">
    <source>
        <dbReference type="ARBA" id="ARBA00022525"/>
    </source>
</evidence>
<reference evidence="6" key="1">
    <citation type="submission" date="2021-01" db="EMBL/GenBank/DDBJ databases">
        <title>Genome public.</title>
        <authorList>
            <person name="Liu C."/>
            <person name="Sun Q."/>
        </authorList>
    </citation>
    <scope>NUCLEOTIDE SEQUENCE [LARGE SCALE GENOMIC DNA]</scope>
    <source>
        <strain evidence="6">YIM B02505</strain>
    </source>
</reference>
<name>A0ABS1EVT4_9CLOT</name>
<comment type="caution">
    <text evidence="5">The sequence shown here is derived from an EMBL/GenBank/DDBJ whole genome shotgun (WGS) entry which is preliminary data.</text>
</comment>
<dbReference type="NCBIfam" id="NF033679">
    <property type="entry name" value="DNRLRE_dom"/>
    <property type="match status" value="1"/>
</dbReference>
<dbReference type="Proteomes" id="UP000596739">
    <property type="component" value="Unassembled WGS sequence"/>
</dbReference>
<keyword evidence="6" id="KW-1185">Reference proteome</keyword>
<evidence type="ECO:0000259" key="4">
    <source>
        <dbReference type="Pfam" id="PF24517"/>
    </source>
</evidence>
<evidence type="ECO:0000313" key="5">
    <source>
        <dbReference type="EMBL" id="MBK1813408.1"/>
    </source>
</evidence>
<proteinExistence type="predicted"/>
<organism evidence="5 6">
    <name type="scientific">Clostridium yunnanense</name>
    <dbReference type="NCBI Taxonomy" id="2800325"/>
    <lineage>
        <taxon>Bacteria</taxon>
        <taxon>Bacillati</taxon>
        <taxon>Bacillota</taxon>
        <taxon>Clostridia</taxon>
        <taxon>Eubacteriales</taxon>
        <taxon>Clostridiaceae</taxon>
        <taxon>Clostridium</taxon>
    </lineage>
</organism>
<protein>
    <submittedName>
        <fullName evidence="5">DNRLRE domain-containing protein</fullName>
    </submittedName>
</protein>
<sequence length="270" mass="29835">MASIIIPASKSITITNKLPDSNINGDTIVVGNDGMSSYFSYLFFDLSPLPSNISVSYAELTLFKTDNFHNDVTNIFGIYPCDYFSTYTTFKNRPKPDPFSTKHFYPITSEVAVKIPLTYFVSGWISNPKRSTCVQLFAKSKNTTASFGSAINKDDYLIPFLKVSFTPIAQVSKINNAIPTNNPPTSNIPVIEQVQVTGTIAANAKYNAVVNVAVKRHLTGYTDNYYVVDEYDNIGKSTPLHIDRTYNIAVTPKPEPTDDETIILGGSYSD</sequence>
<dbReference type="EMBL" id="JAENHN010000063">
    <property type="protein sequence ID" value="MBK1813408.1"/>
    <property type="molecule type" value="Genomic_DNA"/>
</dbReference>
<keyword evidence="3" id="KW-0732">Signal</keyword>
<gene>
    <name evidence="5" type="ORF">JHL18_22555</name>
</gene>
<dbReference type="InterPro" id="IPR055372">
    <property type="entry name" value="CBM96"/>
</dbReference>